<evidence type="ECO:0000256" key="1">
    <source>
        <dbReference type="SAM" id="Phobius"/>
    </source>
</evidence>
<gene>
    <name evidence="2" type="ORF">KHB02_014565</name>
</gene>
<dbReference type="EMBL" id="JAGYPE020000024">
    <property type="protein sequence ID" value="MCH6266749.1"/>
    <property type="molecule type" value="Genomic_DNA"/>
</dbReference>
<sequence length="51" mass="5840">MRILSIVVLFVIIFYSLGFGITLWKDKQRLGAIAVFFLCLAIVVLPFFSIF</sequence>
<keyword evidence="1" id="KW-1133">Transmembrane helix</keyword>
<keyword evidence="3" id="KW-1185">Reference proteome</keyword>
<reference evidence="2 3" key="1">
    <citation type="submission" date="2022-03" db="EMBL/GenBank/DDBJ databases">
        <title>Novel Bacillus species.</title>
        <authorList>
            <person name="Liu G."/>
        </authorList>
    </citation>
    <scope>NUCLEOTIDE SEQUENCE [LARGE SCALE GENOMIC DNA]</scope>
    <source>
        <strain evidence="2 3">FJAT-50051</strain>
    </source>
</reference>
<dbReference type="RefSeq" id="WP_241113866.1">
    <property type="nucleotide sequence ID" value="NZ_JAGYPE020000024.1"/>
</dbReference>
<protein>
    <submittedName>
        <fullName evidence="2">Uncharacterized protein</fullName>
    </submittedName>
</protein>
<feature type="transmembrane region" description="Helical" evidence="1">
    <location>
        <begin position="31"/>
        <end position="50"/>
    </location>
</feature>
<accession>A0A9J6MSC2</accession>
<dbReference type="Proteomes" id="UP000677265">
    <property type="component" value="Unassembled WGS sequence"/>
</dbReference>
<feature type="transmembrane region" description="Helical" evidence="1">
    <location>
        <begin position="6"/>
        <end position="24"/>
    </location>
</feature>
<evidence type="ECO:0000313" key="3">
    <source>
        <dbReference type="Proteomes" id="UP000677265"/>
    </source>
</evidence>
<dbReference type="AlphaFoldDB" id="A0A9J6MSC2"/>
<organism evidence="2 3">
    <name type="scientific">Neobacillus citreus</name>
    <dbReference type="NCBI Taxonomy" id="2833578"/>
    <lineage>
        <taxon>Bacteria</taxon>
        <taxon>Bacillati</taxon>
        <taxon>Bacillota</taxon>
        <taxon>Bacilli</taxon>
        <taxon>Bacillales</taxon>
        <taxon>Bacillaceae</taxon>
        <taxon>Neobacillus</taxon>
    </lineage>
</organism>
<comment type="caution">
    <text evidence="2">The sequence shown here is derived from an EMBL/GenBank/DDBJ whole genome shotgun (WGS) entry which is preliminary data.</text>
</comment>
<proteinExistence type="predicted"/>
<evidence type="ECO:0000313" key="2">
    <source>
        <dbReference type="EMBL" id="MCH6266749.1"/>
    </source>
</evidence>
<keyword evidence="1" id="KW-0472">Membrane</keyword>
<keyword evidence="1" id="KW-0812">Transmembrane</keyword>
<name>A0A9J6MSC2_9BACI</name>